<evidence type="ECO:0000313" key="6">
    <source>
        <dbReference type="Proteomes" id="UP001081071"/>
    </source>
</evidence>
<dbReference type="Proteomes" id="UP001081071">
    <property type="component" value="Unassembled WGS sequence"/>
</dbReference>
<feature type="domain" description="D-isomer specific 2-hydroxyacid dehydrogenase NAD-binding" evidence="4">
    <location>
        <begin position="104"/>
        <end position="276"/>
    </location>
</feature>
<gene>
    <name evidence="5" type="ORF">O4220_23865</name>
</gene>
<proteinExistence type="inferred from homology"/>
<accession>A0ABT4MKR4</accession>
<comment type="caution">
    <text evidence="5">The sequence shown here is derived from an EMBL/GenBank/DDBJ whole genome shotgun (WGS) entry which is preliminary data.</text>
</comment>
<dbReference type="PANTHER" id="PTHR43761:SF1">
    <property type="entry name" value="D-ISOMER SPECIFIC 2-HYDROXYACID DEHYDROGENASE CATALYTIC DOMAIN-CONTAINING PROTEIN-RELATED"/>
    <property type="match status" value="1"/>
</dbReference>
<dbReference type="SUPFAM" id="SSF51735">
    <property type="entry name" value="NAD(P)-binding Rossmann-fold domains"/>
    <property type="match status" value="1"/>
</dbReference>
<dbReference type="Pfam" id="PF02826">
    <property type="entry name" value="2-Hacid_dh_C"/>
    <property type="match status" value="1"/>
</dbReference>
<dbReference type="SUPFAM" id="SSF52283">
    <property type="entry name" value="Formate/glycerate dehydrogenase catalytic domain-like"/>
    <property type="match status" value="1"/>
</dbReference>
<keyword evidence="3" id="KW-0520">NAD</keyword>
<keyword evidence="6" id="KW-1185">Reference proteome</keyword>
<dbReference type="InterPro" id="IPR029753">
    <property type="entry name" value="D-isomer_DH_CS"/>
</dbReference>
<dbReference type="RefSeq" id="WP_269608022.1">
    <property type="nucleotide sequence ID" value="NZ_JAPWIJ010000012.1"/>
</dbReference>
<dbReference type="InterPro" id="IPR006140">
    <property type="entry name" value="D-isomer_DH_NAD-bd"/>
</dbReference>
<dbReference type="PANTHER" id="PTHR43761">
    <property type="entry name" value="D-ISOMER SPECIFIC 2-HYDROXYACID DEHYDROGENASE FAMILY PROTEIN (AFU_ORTHOLOGUE AFUA_1G13630)"/>
    <property type="match status" value="1"/>
</dbReference>
<evidence type="ECO:0000259" key="4">
    <source>
        <dbReference type="Pfam" id="PF02826"/>
    </source>
</evidence>
<keyword evidence="2" id="KW-0560">Oxidoreductase</keyword>
<dbReference type="InterPro" id="IPR036291">
    <property type="entry name" value="NAD(P)-bd_dom_sf"/>
</dbReference>
<comment type="similarity">
    <text evidence="1">Belongs to the D-isomer specific 2-hydroxyacid dehydrogenase family.</text>
</comment>
<organism evidence="5 6">
    <name type="scientific">Rhodococcus ruber</name>
    <dbReference type="NCBI Taxonomy" id="1830"/>
    <lineage>
        <taxon>Bacteria</taxon>
        <taxon>Bacillati</taxon>
        <taxon>Actinomycetota</taxon>
        <taxon>Actinomycetes</taxon>
        <taxon>Mycobacteriales</taxon>
        <taxon>Nocardiaceae</taxon>
        <taxon>Rhodococcus</taxon>
    </lineage>
</organism>
<evidence type="ECO:0000256" key="1">
    <source>
        <dbReference type="ARBA" id="ARBA00005854"/>
    </source>
</evidence>
<dbReference type="EMBL" id="JAPWIJ010000012">
    <property type="protein sequence ID" value="MCZ4521567.1"/>
    <property type="molecule type" value="Genomic_DNA"/>
</dbReference>
<dbReference type="InterPro" id="IPR050418">
    <property type="entry name" value="D-iso_2-hydroxyacid_DH_PdxB"/>
</dbReference>
<name>A0ABT4MKR4_9NOCA</name>
<sequence length="311" mass="33378">MTQRPIAVLVDSGSLVVDEAAVPPGWAFCVSDGIPTGPNIVALAVNPACGRVDRSHLRDLPDLRMVFTTSAGTDHLDLDAAAEFGIEVINNPAYCVDEVADHTIALILGSLRRTHHFDRAVHQGRWDNGAVLPRRVAGTRLGLWGFGAIGRAVARRALALDMEVIVHSRTDTTGDSSIRWVDRDELIGSSEVLSLHVPLTDMTRGLMDDSTFRRMRPGSYLINVSRGELVDEDALARHLESGHLAGAALDVLVQEPPVDPCALLGAAGAVVTPHVAWMSPDSVTKPFEQFVALLSDIDVSLDAHAVTGMVR</sequence>
<evidence type="ECO:0000313" key="5">
    <source>
        <dbReference type="EMBL" id="MCZ4521567.1"/>
    </source>
</evidence>
<protein>
    <submittedName>
        <fullName evidence="5">NAD(P)-dependent oxidoreductase</fullName>
    </submittedName>
</protein>
<dbReference type="Gene3D" id="3.40.50.720">
    <property type="entry name" value="NAD(P)-binding Rossmann-like Domain"/>
    <property type="match status" value="2"/>
</dbReference>
<reference evidence="5" key="1">
    <citation type="submission" date="2022-12" db="EMBL/GenBank/DDBJ databases">
        <authorList>
            <person name="Krivoruchko A.V."/>
            <person name="Elkin A."/>
        </authorList>
    </citation>
    <scope>NUCLEOTIDE SEQUENCE</scope>
    <source>
        <strain evidence="5">IEGM 1391</strain>
    </source>
</reference>
<evidence type="ECO:0000256" key="3">
    <source>
        <dbReference type="ARBA" id="ARBA00023027"/>
    </source>
</evidence>
<evidence type="ECO:0000256" key="2">
    <source>
        <dbReference type="ARBA" id="ARBA00023002"/>
    </source>
</evidence>
<dbReference type="PROSITE" id="PS00671">
    <property type="entry name" value="D_2_HYDROXYACID_DH_3"/>
    <property type="match status" value="1"/>
</dbReference>